<evidence type="ECO:0000256" key="7">
    <source>
        <dbReference type="SAM" id="Phobius"/>
    </source>
</evidence>
<accession>A0A3N1CP87</accession>
<evidence type="ECO:0000256" key="6">
    <source>
        <dbReference type="ARBA" id="ARBA00023136"/>
    </source>
</evidence>
<dbReference type="Gene3D" id="1.20.1640.10">
    <property type="entry name" value="Multidrug efflux transporter AcrB transmembrane domain"/>
    <property type="match status" value="2"/>
</dbReference>
<dbReference type="InterPro" id="IPR004869">
    <property type="entry name" value="MMPL_dom"/>
</dbReference>
<dbReference type="PANTHER" id="PTHR33406">
    <property type="entry name" value="MEMBRANE PROTEIN MJ1562-RELATED"/>
    <property type="match status" value="1"/>
</dbReference>
<keyword evidence="3" id="KW-1003">Cell membrane</keyword>
<feature type="transmembrane region" description="Helical" evidence="7">
    <location>
        <begin position="632"/>
        <end position="654"/>
    </location>
</feature>
<feature type="domain" description="Membrane transport protein MMPL" evidence="8">
    <location>
        <begin position="64"/>
        <end position="380"/>
    </location>
</feature>
<evidence type="ECO:0000259" key="8">
    <source>
        <dbReference type="Pfam" id="PF03176"/>
    </source>
</evidence>
<dbReference type="Proteomes" id="UP000272400">
    <property type="component" value="Unassembled WGS sequence"/>
</dbReference>
<feature type="transmembrane region" description="Helical" evidence="7">
    <location>
        <begin position="31"/>
        <end position="53"/>
    </location>
</feature>
<dbReference type="AlphaFoldDB" id="A0A3N1CP87"/>
<feature type="transmembrane region" description="Helical" evidence="7">
    <location>
        <begin position="217"/>
        <end position="237"/>
    </location>
</feature>
<protein>
    <submittedName>
        <fullName evidence="9">RND superfamily putative drug exporter</fullName>
    </submittedName>
</protein>
<dbReference type="Pfam" id="PF03176">
    <property type="entry name" value="MMPL"/>
    <property type="match status" value="2"/>
</dbReference>
<evidence type="ECO:0000313" key="10">
    <source>
        <dbReference type="Proteomes" id="UP000272400"/>
    </source>
</evidence>
<keyword evidence="4 7" id="KW-0812">Transmembrane</keyword>
<feature type="transmembrane region" description="Helical" evidence="7">
    <location>
        <begin position="322"/>
        <end position="345"/>
    </location>
</feature>
<evidence type="ECO:0000256" key="1">
    <source>
        <dbReference type="ARBA" id="ARBA00004651"/>
    </source>
</evidence>
<comment type="similarity">
    <text evidence="2">Belongs to the resistance-nodulation-cell division (RND) (TC 2.A.6) family. MmpL subfamily.</text>
</comment>
<gene>
    <name evidence="9" type="ORF">EDD29_0604</name>
</gene>
<proteinExistence type="inferred from homology"/>
<feature type="transmembrane region" description="Helical" evidence="7">
    <location>
        <begin position="660"/>
        <end position="683"/>
    </location>
</feature>
<sequence length="730" mass="77073">MIVAAMDGETDGISGMFETWGRFVHRRRKPILWLSLAVVLFFGGWGTGVFGGLTTAGGFDTPSSQSHKAATLLEDTFGRGEPDVVVLYEGAPADVATEAAVTLSLDELPKDKVATVATYWSTGFPQFVSEDKKSTYAVLTLSGETPQERTDQYAAIEPLLRDAGGLTVELGGPVAVEDAINTRISGDIGAVDAISLPILLVLLLVIFGGVVAASLPLVIGGIAILGSFTALHALTHLTDVSTFSISITTFLGLGLAIDYGLFMVWRFREELARADGDTETATVRTMNTAGRTVLVSGVTVATSLAGLLVFEQSFLRSMGMGGIGTVLVAMLAAVVVLPALMAVLGPRVDSRRTRRVGEPAEDSGQRWRRLADAVMRRPVLVALPIVALLLAVGSPFLRIAWGGVDTRVLPEGTESRVVAEALEHDFTGNTVNPIEVVARGADKGTARSYLAALTQVPGVTGGRITGVSGDVTRIQLTYAAKPYSDGARDIVERVRGVPGPGTTYVGGVSATLDDQLASLASRLPLLAGIVGTATFVLLFLAFGSVLLPVKAILMNLLSLTATFGAIVWIFQDGHFSGLLDFTVTGDISPSMPILMLALLFGISMDYEVFLLSRIREQYDLTEDNTLAVATGLQRTGSIITTAALLFVVVVGAFATSGISFMKLTGVGMVIAIAIDATVVRALLVPATMRLLGSANWWVPGPLVGIYRRYGIREEETPAPVPEPEPELEPV</sequence>
<evidence type="ECO:0000256" key="2">
    <source>
        <dbReference type="ARBA" id="ARBA00010157"/>
    </source>
</evidence>
<dbReference type="PANTHER" id="PTHR33406:SF11">
    <property type="entry name" value="MEMBRANE PROTEIN SCO6666-RELATED"/>
    <property type="match status" value="1"/>
</dbReference>
<comment type="subcellular location">
    <subcellularLocation>
        <location evidence="1">Cell membrane</location>
        <topology evidence="1">Multi-pass membrane protein</topology>
    </subcellularLocation>
</comment>
<feature type="transmembrane region" description="Helical" evidence="7">
    <location>
        <begin position="292"/>
        <end position="310"/>
    </location>
</feature>
<organism evidence="9 10">
    <name type="scientific">Actinocorallia herbida</name>
    <dbReference type="NCBI Taxonomy" id="58109"/>
    <lineage>
        <taxon>Bacteria</taxon>
        <taxon>Bacillati</taxon>
        <taxon>Actinomycetota</taxon>
        <taxon>Actinomycetes</taxon>
        <taxon>Streptosporangiales</taxon>
        <taxon>Thermomonosporaceae</taxon>
        <taxon>Actinocorallia</taxon>
    </lineage>
</organism>
<dbReference type="EMBL" id="RJKE01000001">
    <property type="protein sequence ID" value="ROO83112.1"/>
    <property type="molecule type" value="Genomic_DNA"/>
</dbReference>
<keyword evidence="10" id="KW-1185">Reference proteome</keyword>
<feature type="domain" description="Membrane transport protein MMPL" evidence="8">
    <location>
        <begin position="485"/>
        <end position="717"/>
    </location>
</feature>
<feature type="transmembrane region" description="Helical" evidence="7">
    <location>
        <begin position="193"/>
        <end position="212"/>
    </location>
</feature>
<dbReference type="GO" id="GO:0005886">
    <property type="term" value="C:plasma membrane"/>
    <property type="evidence" value="ECO:0007669"/>
    <property type="project" value="UniProtKB-SubCell"/>
</dbReference>
<evidence type="ECO:0000313" key="9">
    <source>
        <dbReference type="EMBL" id="ROO83112.1"/>
    </source>
</evidence>
<feature type="transmembrane region" description="Helical" evidence="7">
    <location>
        <begin position="525"/>
        <end position="547"/>
    </location>
</feature>
<feature type="transmembrane region" description="Helical" evidence="7">
    <location>
        <begin position="552"/>
        <end position="571"/>
    </location>
</feature>
<dbReference type="SUPFAM" id="SSF82866">
    <property type="entry name" value="Multidrug efflux transporter AcrB transmembrane domain"/>
    <property type="match status" value="2"/>
</dbReference>
<comment type="caution">
    <text evidence="9">The sequence shown here is derived from an EMBL/GenBank/DDBJ whole genome shotgun (WGS) entry which is preliminary data.</text>
</comment>
<keyword evidence="5 7" id="KW-1133">Transmembrane helix</keyword>
<feature type="transmembrane region" description="Helical" evidence="7">
    <location>
        <begin position="591"/>
        <end position="611"/>
    </location>
</feature>
<dbReference type="InterPro" id="IPR050545">
    <property type="entry name" value="Mycobact_MmpL"/>
</dbReference>
<reference evidence="9 10" key="1">
    <citation type="submission" date="2018-11" db="EMBL/GenBank/DDBJ databases">
        <title>Sequencing the genomes of 1000 actinobacteria strains.</title>
        <authorList>
            <person name="Klenk H.-P."/>
        </authorList>
    </citation>
    <scope>NUCLEOTIDE SEQUENCE [LARGE SCALE GENOMIC DNA]</scope>
    <source>
        <strain evidence="9 10">DSM 44254</strain>
    </source>
</reference>
<keyword evidence="6 7" id="KW-0472">Membrane</keyword>
<name>A0A3N1CP87_9ACTN</name>
<feature type="transmembrane region" description="Helical" evidence="7">
    <location>
        <begin position="243"/>
        <end position="265"/>
    </location>
</feature>
<evidence type="ECO:0000256" key="3">
    <source>
        <dbReference type="ARBA" id="ARBA00022475"/>
    </source>
</evidence>
<evidence type="ECO:0000256" key="5">
    <source>
        <dbReference type="ARBA" id="ARBA00022989"/>
    </source>
</evidence>
<evidence type="ECO:0000256" key="4">
    <source>
        <dbReference type="ARBA" id="ARBA00022692"/>
    </source>
</evidence>
<feature type="transmembrane region" description="Helical" evidence="7">
    <location>
        <begin position="379"/>
        <end position="401"/>
    </location>
</feature>